<keyword evidence="13" id="KW-1185">Reference proteome</keyword>
<evidence type="ECO:0000259" key="9">
    <source>
        <dbReference type="Pfam" id="PF00892"/>
    </source>
</evidence>
<dbReference type="EMBL" id="FTLG01000006">
    <property type="protein sequence ID" value="SIP70972.1"/>
    <property type="molecule type" value="Genomic_DNA"/>
</dbReference>
<reference evidence="12" key="2">
    <citation type="submission" date="2016-12" db="EMBL/GenBank/DDBJ databases">
        <authorList>
            <person name="Gaudriault S."/>
        </authorList>
    </citation>
    <scope>NUCLEOTIDE SEQUENCE [LARGE SCALE GENOMIC DNA]</scope>
    <source>
        <strain evidence="12">HGB1681 (deposited as PTA-6826 in the American Type Culture Collection)</strain>
    </source>
</reference>
<feature type="transmembrane region" description="Helical" evidence="8">
    <location>
        <begin position="36"/>
        <end position="57"/>
    </location>
</feature>
<feature type="transmembrane region" description="Helical" evidence="8">
    <location>
        <begin position="69"/>
        <end position="89"/>
    </location>
</feature>
<dbReference type="PANTHER" id="PTHR32322:SF18">
    <property type="entry name" value="S-ADENOSYLMETHIONINE_S-ADENOSYLHOMOCYSTEINE TRANSPORTER"/>
    <property type="match status" value="1"/>
</dbReference>
<feature type="transmembrane region" description="Helical" evidence="8">
    <location>
        <begin position="165"/>
        <end position="183"/>
    </location>
</feature>
<dbReference type="InterPro" id="IPR000620">
    <property type="entry name" value="EamA_dom"/>
</dbReference>
<dbReference type="RefSeq" id="WP_086954448.1">
    <property type="nucleotide sequence ID" value="NZ_CAWNQC010000238.1"/>
</dbReference>
<feature type="transmembrane region" description="Helical" evidence="8">
    <location>
        <begin position="195"/>
        <end position="217"/>
    </location>
</feature>
<sequence length="318" mass="34510">MKNSYSMGVICCLIATLSWGATFPIMTSALTRIDPYTFTLLRYGFAGIALLIALFFYEGKQGFKLKGERIGLVWLLGSVGFAGFGFFVFLGQQMAGKSGALTASIMMATMPMLSILVNWVLRKIAPPAISIGLILMSFFGVMTVITKGHYGSLFDVPSSYTANGLIIFGALCWVIYTVGASFFPTWSPLKYTALTTYLGVISILVLNGILYFCGFVSVPKISAFMFVIPHVFYTAFIAGFIGILCWNIGNKILTPLNGVLFMDIVPITAFSISAMTGVKPNVPEIAGACITGSALILNNIYLRYRNTPKKVAIPVRTN</sequence>
<feature type="domain" description="EamA" evidence="9">
    <location>
        <begin position="7"/>
        <end position="145"/>
    </location>
</feature>
<dbReference type="Proteomes" id="UP000196435">
    <property type="component" value="Unassembled WGS sequence"/>
</dbReference>
<gene>
    <name evidence="10" type="ORF">Xinn_02919</name>
    <name evidence="11" type="ORF">XIS1_1030003</name>
</gene>
<comment type="similarity">
    <text evidence="2">Belongs to the drug/metabolite transporter (DMT) superfamily. 10 TMS drug/metabolite exporter (DME) (TC 2.A.7.3) family.</text>
</comment>
<feature type="domain" description="EamA" evidence="9">
    <location>
        <begin position="165"/>
        <end position="298"/>
    </location>
</feature>
<reference evidence="11" key="1">
    <citation type="submission" date="2016-12" db="EMBL/GenBank/DDBJ databases">
        <authorList>
            <person name="Song W.-J."/>
            <person name="Kurnit D.M."/>
        </authorList>
    </citation>
    <scope>NUCLEOTIDE SEQUENCE [LARGE SCALE GENOMIC DNA]</scope>
    <source>
        <strain evidence="11">HGB1681</strain>
    </source>
</reference>
<comment type="subcellular location">
    <subcellularLocation>
        <location evidence="1">Cell membrane</location>
        <topology evidence="1">Multi-pass membrane protein</topology>
    </subcellularLocation>
</comment>
<keyword evidence="5 8" id="KW-1133">Transmembrane helix</keyword>
<evidence type="ECO:0000256" key="5">
    <source>
        <dbReference type="ARBA" id="ARBA00022989"/>
    </source>
</evidence>
<evidence type="ECO:0000313" key="13">
    <source>
        <dbReference type="Proteomes" id="UP000224871"/>
    </source>
</evidence>
<feature type="transmembrane region" description="Helical" evidence="8">
    <location>
        <begin position="284"/>
        <end position="302"/>
    </location>
</feature>
<evidence type="ECO:0000256" key="8">
    <source>
        <dbReference type="SAM" id="Phobius"/>
    </source>
</evidence>
<keyword evidence="6 8" id="KW-0472">Membrane</keyword>
<feature type="transmembrane region" description="Helical" evidence="8">
    <location>
        <begin position="128"/>
        <end position="145"/>
    </location>
</feature>
<protein>
    <recommendedName>
        <fullName evidence="7">Threonine/homoserine exporter RhtA</fullName>
    </recommendedName>
</protein>
<evidence type="ECO:0000313" key="10">
    <source>
        <dbReference type="EMBL" id="PHM31278.1"/>
    </source>
</evidence>
<dbReference type="Pfam" id="PF00892">
    <property type="entry name" value="EamA"/>
    <property type="match status" value="2"/>
</dbReference>
<evidence type="ECO:0000256" key="4">
    <source>
        <dbReference type="ARBA" id="ARBA00022692"/>
    </source>
</evidence>
<feature type="transmembrane region" description="Helical" evidence="8">
    <location>
        <begin position="258"/>
        <end position="278"/>
    </location>
</feature>
<dbReference type="EMBL" id="NIBU01000040">
    <property type="protein sequence ID" value="PHM31278.1"/>
    <property type="molecule type" value="Genomic_DNA"/>
</dbReference>
<keyword evidence="3" id="KW-1003">Cell membrane</keyword>
<dbReference type="OrthoDB" id="4167046at2"/>
<dbReference type="AlphaFoldDB" id="A0A1N6MQ44"/>
<dbReference type="InterPro" id="IPR050638">
    <property type="entry name" value="AA-Vitamin_Transporters"/>
</dbReference>
<evidence type="ECO:0000256" key="6">
    <source>
        <dbReference type="ARBA" id="ARBA00023136"/>
    </source>
</evidence>
<proteinExistence type="inferred from homology"/>
<dbReference type="Proteomes" id="UP000224871">
    <property type="component" value="Unassembled WGS sequence"/>
</dbReference>
<evidence type="ECO:0000256" key="2">
    <source>
        <dbReference type="ARBA" id="ARBA00009853"/>
    </source>
</evidence>
<dbReference type="GO" id="GO:0005886">
    <property type="term" value="C:plasma membrane"/>
    <property type="evidence" value="ECO:0007669"/>
    <property type="project" value="UniProtKB-SubCell"/>
</dbReference>
<feature type="transmembrane region" description="Helical" evidence="8">
    <location>
        <begin position="223"/>
        <end position="246"/>
    </location>
</feature>
<evidence type="ECO:0000256" key="1">
    <source>
        <dbReference type="ARBA" id="ARBA00004651"/>
    </source>
</evidence>
<dbReference type="PANTHER" id="PTHR32322">
    <property type="entry name" value="INNER MEMBRANE TRANSPORTER"/>
    <property type="match status" value="1"/>
</dbReference>
<name>A0A1N6MQ44_9GAMM</name>
<evidence type="ECO:0000313" key="11">
    <source>
        <dbReference type="EMBL" id="SIP70972.1"/>
    </source>
</evidence>
<evidence type="ECO:0000313" key="12">
    <source>
        <dbReference type="Proteomes" id="UP000196435"/>
    </source>
</evidence>
<evidence type="ECO:0000256" key="7">
    <source>
        <dbReference type="ARBA" id="ARBA00040595"/>
    </source>
</evidence>
<accession>A0A1N6MQ44</accession>
<keyword evidence="4 8" id="KW-0812">Transmembrane</keyword>
<feature type="transmembrane region" description="Helical" evidence="8">
    <location>
        <begin position="101"/>
        <end position="121"/>
    </location>
</feature>
<reference evidence="10 13" key="3">
    <citation type="journal article" date="2017" name="Nat. Microbiol.">
        <title>Natural product diversity associated with the nematode symbionts Photorhabdus and Xenorhabdus.</title>
        <authorList>
            <person name="Tobias N.J."/>
            <person name="Wolff H."/>
            <person name="Djahanschiri B."/>
            <person name="Grundmann F."/>
            <person name="Kronenwerth M."/>
            <person name="Shi Y.M."/>
            <person name="Simonyi S."/>
            <person name="Grun P."/>
            <person name="Shapiro-Ilan D."/>
            <person name="Pidot S.J."/>
            <person name="Stinear T.P."/>
            <person name="Ebersberger I."/>
            <person name="Bode H.B."/>
        </authorList>
    </citation>
    <scope>NUCLEOTIDE SEQUENCE [LARGE SCALE GENOMIC DNA]</scope>
    <source>
        <strain evidence="10 13">DSM 16336</strain>
    </source>
</reference>
<evidence type="ECO:0000256" key="3">
    <source>
        <dbReference type="ARBA" id="ARBA00022475"/>
    </source>
</evidence>
<organism evidence="11 12">
    <name type="scientific">Xenorhabdus innexi</name>
    <dbReference type="NCBI Taxonomy" id="290109"/>
    <lineage>
        <taxon>Bacteria</taxon>
        <taxon>Pseudomonadati</taxon>
        <taxon>Pseudomonadota</taxon>
        <taxon>Gammaproteobacteria</taxon>
        <taxon>Enterobacterales</taxon>
        <taxon>Morganellaceae</taxon>
        <taxon>Xenorhabdus</taxon>
    </lineage>
</organism>